<accession>A0A4R7SXJ5</accession>
<dbReference type="RefSeq" id="WP_166678799.1">
    <property type="nucleotide sequence ID" value="NZ_SOCE01000002.1"/>
</dbReference>
<evidence type="ECO:0000256" key="2">
    <source>
        <dbReference type="SAM" id="Phobius"/>
    </source>
</evidence>
<reference evidence="3 4" key="1">
    <citation type="submission" date="2019-03" db="EMBL/GenBank/DDBJ databases">
        <title>Genomic Encyclopedia of Type Strains, Phase III (KMG-III): the genomes of soil and plant-associated and newly described type strains.</title>
        <authorList>
            <person name="Whitman W."/>
        </authorList>
    </citation>
    <scope>NUCLEOTIDE SEQUENCE [LARGE SCALE GENOMIC DNA]</scope>
    <source>
        <strain evidence="3 4">VKM Ac-2575</strain>
    </source>
</reference>
<keyword evidence="2" id="KW-1133">Transmembrane helix</keyword>
<feature type="compositionally biased region" description="Low complexity" evidence="1">
    <location>
        <begin position="352"/>
        <end position="361"/>
    </location>
</feature>
<dbReference type="EMBL" id="SOCE01000002">
    <property type="protein sequence ID" value="TDU83629.1"/>
    <property type="molecule type" value="Genomic_DNA"/>
</dbReference>
<organism evidence="3 4">
    <name type="scientific">Kribbella voronezhensis</name>
    <dbReference type="NCBI Taxonomy" id="2512212"/>
    <lineage>
        <taxon>Bacteria</taxon>
        <taxon>Bacillati</taxon>
        <taxon>Actinomycetota</taxon>
        <taxon>Actinomycetes</taxon>
        <taxon>Propionibacteriales</taxon>
        <taxon>Kribbellaceae</taxon>
        <taxon>Kribbella</taxon>
    </lineage>
</organism>
<feature type="transmembrane region" description="Helical" evidence="2">
    <location>
        <begin position="6"/>
        <end position="28"/>
    </location>
</feature>
<gene>
    <name evidence="3" type="ORF">EV138_6093</name>
</gene>
<comment type="caution">
    <text evidence="3">The sequence shown here is derived from an EMBL/GenBank/DDBJ whole genome shotgun (WGS) entry which is preliminary data.</text>
</comment>
<evidence type="ECO:0000313" key="3">
    <source>
        <dbReference type="EMBL" id="TDU83629.1"/>
    </source>
</evidence>
<evidence type="ECO:0000313" key="4">
    <source>
        <dbReference type="Proteomes" id="UP000295151"/>
    </source>
</evidence>
<keyword evidence="2" id="KW-0472">Membrane</keyword>
<feature type="region of interest" description="Disordered" evidence="1">
    <location>
        <begin position="333"/>
        <end position="367"/>
    </location>
</feature>
<feature type="transmembrane region" description="Helical" evidence="2">
    <location>
        <begin position="163"/>
        <end position="182"/>
    </location>
</feature>
<feature type="compositionally biased region" description="Pro residues" evidence="1">
    <location>
        <begin position="338"/>
        <end position="351"/>
    </location>
</feature>
<name>A0A4R7SXJ5_9ACTN</name>
<dbReference type="Proteomes" id="UP000295151">
    <property type="component" value="Unassembled WGS sequence"/>
</dbReference>
<protein>
    <submittedName>
        <fullName evidence="3">Uncharacterized protein</fullName>
    </submittedName>
</protein>
<keyword evidence="4" id="KW-1185">Reference proteome</keyword>
<feature type="transmembrane region" description="Helical" evidence="2">
    <location>
        <begin position="258"/>
        <end position="276"/>
    </location>
</feature>
<sequence>MFGSQALETAIGLALMFFVIATASSAVVEFVSRLFGKRSADLEKTVKHMLAGQDVDDTDVAKAWTMFAGTSVYAAAREGAGKALLTQKRRPSYLSAKAFADATLEMIVEGNRLVAMDQLPANLRKRLDPLVRQTRGELVEIRAGLESWFDETMSRAEGAYKKWVTLLLFIVGLVFAVAGNAATTTVADDLWHNSVVRQSVVDAAGQVAANGQAADELDSIAKATSAMQQFSLPVGWDSQSRAEWRSDSAWTWHRTATVAGWLLTALLVMLGGPFWFDLLSKFVSLRSSGTKPVPAVDDHSSASVKQRAIRELSTTGLVGLPAVDVPQFLAAALGVEPPTDPPPTDSPPTDSPPAEAAAAAEGAVAQP</sequence>
<dbReference type="AlphaFoldDB" id="A0A4R7SXJ5"/>
<evidence type="ECO:0000256" key="1">
    <source>
        <dbReference type="SAM" id="MobiDB-lite"/>
    </source>
</evidence>
<proteinExistence type="predicted"/>
<keyword evidence="2" id="KW-0812">Transmembrane</keyword>